<keyword evidence="8" id="KW-1185">Reference proteome</keyword>
<proteinExistence type="inferred from homology"/>
<dbReference type="Ensembl" id="ENSPTET00000026194.1">
    <property type="protein sequence ID" value="ENSPTEP00000017787.1"/>
    <property type="gene ID" value="ENSPTEG00000019283.1"/>
</dbReference>
<reference evidence="7" key="1">
    <citation type="submission" date="2025-08" db="UniProtKB">
        <authorList>
            <consortium name="Ensembl"/>
        </authorList>
    </citation>
    <scope>IDENTIFICATION</scope>
</reference>
<evidence type="ECO:0000256" key="6">
    <source>
        <dbReference type="SAM" id="Phobius"/>
    </source>
</evidence>
<sequence length="166" mass="18620">MYLTFSALSSRPPERELQIFGGKGHRECGTLLRITSMDQSTSLRTLLFLSNEASYLAEVFGPLWIVKVYRYEFQKPSLCFCCPEIVEADEGQRGGAARPADQETPPAPPVQVQHLSYNYSAFHFVFFLASLYVMVTLTNWFRVGSRGTVQPSSIPQGHMGSYLPLS</sequence>
<dbReference type="Pfam" id="PF03348">
    <property type="entry name" value="Serinc"/>
    <property type="match status" value="1"/>
</dbReference>
<reference evidence="7" key="2">
    <citation type="submission" date="2025-09" db="UniProtKB">
        <authorList>
            <consortium name="Ensembl"/>
        </authorList>
    </citation>
    <scope>IDENTIFICATION</scope>
</reference>
<name>A0A8C9HCD6_9PRIM</name>
<dbReference type="GO" id="GO:0016020">
    <property type="term" value="C:membrane"/>
    <property type="evidence" value="ECO:0007669"/>
    <property type="project" value="UniProtKB-SubCell"/>
</dbReference>
<dbReference type="InterPro" id="IPR005016">
    <property type="entry name" value="TDE1/TMS"/>
</dbReference>
<dbReference type="Proteomes" id="UP000694416">
    <property type="component" value="Unplaced"/>
</dbReference>
<evidence type="ECO:0000256" key="3">
    <source>
        <dbReference type="ARBA" id="ARBA00022692"/>
    </source>
</evidence>
<evidence type="ECO:0000256" key="1">
    <source>
        <dbReference type="ARBA" id="ARBA00004141"/>
    </source>
</evidence>
<comment type="subcellular location">
    <subcellularLocation>
        <location evidence="1">Membrane</location>
        <topology evidence="1">Multi-pass membrane protein</topology>
    </subcellularLocation>
</comment>
<keyword evidence="3 6" id="KW-0812">Transmembrane</keyword>
<evidence type="ECO:0000256" key="4">
    <source>
        <dbReference type="ARBA" id="ARBA00022989"/>
    </source>
</evidence>
<protein>
    <submittedName>
        <fullName evidence="7">Uncharacterized protein</fullName>
    </submittedName>
</protein>
<evidence type="ECO:0000313" key="8">
    <source>
        <dbReference type="Proteomes" id="UP000694416"/>
    </source>
</evidence>
<feature type="transmembrane region" description="Helical" evidence="6">
    <location>
        <begin position="121"/>
        <end position="141"/>
    </location>
</feature>
<dbReference type="AlphaFoldDB" id="A0A8C9HCD6"/>
<organism evidence="7 8">
    <name type="scientific">Piliocolobus tephrosceles</name>
    <name type="common">Ugandan red Colobus</name>
    <dbReference type="NCBI Taxonomy" id="591936"/>
    <lineage>
        <taxon>Eukaryota</taxon>
        <taxon>Metazoa</taxon>
        <taxon>Chordata</taxon>
        <taxon>Craniata</taxon>
        <taxon>Vertebrata</taxon>
        <taxon>Euteleostomi</taxon>
        <taxon>Mammalia</taxon>
        <taxon>Eutheria</taxon>
        <taxon>Euarchontoglires</taxon>
        <taxon>Primates</taxon>
        <taxon>Haplorrhini</taxon>
        <taxon>Catarrhini</taxon>
        <taxon>Cercopithecidae</taxon>
        <taxon>Colobinae</taxon>
        <taxon>Piliocolobus</taxon>
    </lineage>
</organism>
<keyword evidence="5 6" id="KW-0472">Membrane</keyword>
<keyword evidence="4 6" id="KW-1133">Transmembrane helix</keyword>
<evidence type="ECO:0000313" key="7">
    <source>
        <dbReference type="Ensembl" id="ENSPTEP00000017787.1"/>
    </source>
</evidence>
<comment type="similarity">
    <text evidence="2">Belongs to the TDE1 family.</text>
</comment>
<evidence type="ECO:0000256" key="2">
    <source>
        <dbReference type="ARBA" id="ARBA00006665"/>
    </source>
</evidence>
<evidence type="ECO:0000256" key="5">
    <source>
        <dbReference type="ARBA" id="ARBA00023136"/>
    </source>
</evidence>
<accession>A0A8C9HCD6</accession>